<protein>
    <submittedName>
        <fullName evidence="2">Uncharacterized protein</fullName>
    </submittedName>
</protein>
<accession>Q33B00</accession>
<reference evidence="2" key="2">
    <citation type="submission" date="2003-05" db="EMBL/GenBank/DDBJ databases">
        <authorList>
            <person name="Buell C.R."/>
            <person name="Wing R.A."/>
            <person name="McCombie W.R."/>
            <person name="Messing J."/>
            <person name="Yuan Q."/>
            <person name="Ouyang S."/>
        </authorList>
    </citation>
    <scope>NUCLEOTIDE SEQUENCE</scope>
</reference>
<evidence type="ECO:0000313" key="2">
    <source>
        <dbReference type="EMBL" id="ABB46775.1"/>
    </source>
</evidence>
<reference evidence="2" key="1">
    <citation type="journal article" date="2003" name="Science">
        <title>In-depth view of structure, activity, and evolution of rice chromosome 10.</title>
        <authorList>
            <consortium name="Rice Chromosome 10 Sequencing Consortium"/>
        </authorList>
    </citation>
    <scope>NUCLEOTIDE SEQUENCE [LARGE SCALE GENOMIC DNA]</scope>
</reference>
<name>Q33B00_ORYSJ</name>
<evidence type="ECO:0000256" key="1">
    <source>
        <dbReference type="SAM" id="MobiDB-lite"/>
    </source>
</evidence>
<dbReference type="AlphaFoldDB" id="Q33B00"/>
<sequence length="91" mass="10189">MPYLGQPGTPRIRNPHVSPMGVNDHGRSSNQTSRSHDTACVLNDPDGATASGETYLPSSPYHPFKSIIFHQPLFNIIRLNLRFLLHVLRNI</sequence>
<dbReference type="EMBL" id="DP000086">
    <property type="protein sequence ID" value="ABB46775.1"/>
    <property type="molecule type" value="Genomic_DNA"/>
</dbReference>
<gene>
    <name evidence="2" type="ordered locus">LOC_Os10g06570</name>
</gene>
<organism evidence="2">
    <name type="scientific">Oryza sativa subsp. japonica</name>
    <name type="common">Rice</name>
    <dbReference type="NCBI Taxonomy" id="39947"/>
    <lineage>
        <taxon>Eukaryota</taxon>
        <taxon>Viridiplantae</taxon>
        <taxon>Streptophyta</taxon>
        <taxon>Embryophyta</taxon>
        <taxon>Tracheophyta</taxon>
        <taxon>Spermatophyta</taxon>
        <taxon>Magnoliopsida</taxon>
        <taxon>Liliopsida</taxon>
        <taxon>Poales</taxon>
        <taxon>Poaceae</taxon>
        <taxon>BOP clade</taxon>
        <taxon>Oryzoideae</taxon>
        <taxon>Oryzeae</taxon>
        <taxon>Oryzinae</taxon>
        <taxon>Oryza</taxon>
        <taxon>Oryza sativa</taxon>
    </lineage>
</organism>
<reference evidence="2" key="3">
    <citation type="submission" date="2006-07" db="EMBL/GenBank/DDBJ databases">
        <authorList>
            <person name="Buell R."/>
        </authorList>
    </citation>
    <scope>NUCLEOTIDE SEQUENCE</scope>
</reference>
<proteinExistence type="predicted"/>
<feature type="region of interest" description="Disordered" evidence="1">
    <location>
        <begin position="1"/>
        <end position="54"/>
    </location>
</feature>